<accession>A0A061EGD5</accession>
<proteinExistence type="inferred from homology"/>
<evidence type="ECO:0000313" key="4">
    <source>
        <dbReference type="Proteomes" id="UP000026915"/>
    </source>
</evidence>
<dbReference type="EMBL" id="CM001882">
    <property type="protein sequence ID" value="EOY04075.1"/>
    <property type="molecule type" value="Genomic_DNA"/>
</dbReference>
<reference evidence="3 4" key="1">
    <citation type="journal article" date="2013" name="Genome Biol.">
        <title>The genome sequence of the most widely cultivated cacao type and its use to identify candidate genes regulating pod color.</title>
        <authorList>
            <person name="Motamayor J.C."/>
            <person name="Mockaitis K."/>
            <person name="Schmutz J."/>
            <person name="Haiminen N."/>
            <person name="Iii D.L."/>
            <person name="Cornejo O."/>
            <person name="Findley S.D."/>
            <person name="Zheng P."/>
            <person name="Utro F."/>
            <person name="Royaert S."/>
            <person name="Saski C."/>
            <person name="Jenkins J."/>
            <person name="Podicheti R."/>
            <person name="Zhao M."/>
            <person name="Scheffler B.E."/>
            <person name="Stack J.C."/>
            <person name="Feltus F.A."/>
            <person name="Mustiga G.M."/>
            <person name="Amores F."/>
            <person name="Phillips W."/>
            <person name="Marelli J.P."/>
            <person name="May G.D."/>
            <person name="Shapiro H."/>
            <person name="Ma J."/>
            <person name="Bustamante C.D."/>
            <person name="Schnell R.J."/>
            <person name="Main D."/>
            <person name="Gilbert D."/>
            <person name="Parida L."/>
            <person name="Kuhn D.N."/>
        </authorList>
    </citation>
    <scope>NUCLEOTIDE SEQUENCE [LARGE SCALE GENOMIC DNA]</scope>
    <source>
        <strain evidence="4">cv. Matina 1-6</strain>
    </source>
</reference>
<keyword evidence="2" id="KW-0472">Membrane</keyword>
<organism evidence="3 4">
    <name type="scientific">Theobroma cacao</name>
    <name type="common">Cacao</name>
    <name type="synonym">Cocoa</name>
    <dbReference type="NCBI Taxonomy" id="3641"/>
    <lineage>
        <taxon>Eukaryota</taxon>
        <taxon>Viridiplantae</taxon>
        <taxon>Streptophyta</taxon>
        <taxon>Embryophyta</taxon>
        <taxon>Tracheophyta</taxon>
        <taxon>Spermatophyta</taxon>
        <taxon>Magnoliopsida</taxon>
        <taxon>eudicotyledons</taxon>
        <taxon>Gunneridae</taxon>
        <taxon>Pentapetalae</taxon>
        <taxon>rosids</taxon>
        <taxon>malvids</taxon>
        <taxon>Malvales</taxon>
        <taxon>Malvaceae</taxon>
        <taxon>Byttnerioideae</taxon>
        <taxon>Theobroma</taxon>
    </lineage>
</organism>
<dbReference type="Pfam" id="PF01554">
    <property type="entry name" value="MatE"/>
    <property type="match status" value="1"/>
</dbReference>
<dbReference type="GO" id="GO:0015297">
    <property type="term" value="F:antiporter activity"/>
    <property type="evidence" value="ECO:0007669"/>
    <property type="project" value="InterPro"/>
</dbReference>
<evidence type="ECO:0000256" key="2">
    <source>
        <dbReference type="SAM" id="Phobius"/>
    </source>
</evidence>
<comment type="similarity">
    <text evidence="1">Belongs to the multi antimicrobial extrusion (MATE) (TC 2.A.66.1) family.</text>
</comment>
<keyword evidence="4" id="KW-1185">Reference proteome</keyword>
<dbReference type="AlphaFoldDB" id="A0A061EGD5"/>
<dbReference type="PANTHER" id="PTHR11206">
    <property type="entry name" value="MULTIDRUG RESISTANCE PROTEIN"/>
    <property type="match status" value="1"/>
</dbReference>
<feature type="transmembrane region" description="Helical" evidence="2">
    <location>
        <begin position="233"/>
        <end position="252"/>
    </location>
</feature>
<keyword evidence="2" id="KW-0812">Transmembrane</keyword>
<dbReference type="GO" id="GO:0042910">
    <property type="term" value="F:xenobiotic transmembrane transporter activity"/>
    <property type="evidence" value="ECO:0007669"/>
    <property type="project" value="InterPro"/>
</dbReference>
<name>A0A061EGD5_THECC</name>
<dbReference type="Gramene" id="EOY04075">
    <property type="protein sequence ID" value="EOY04075"/>
    <property type="gene ID" value="TCM_019343"/>
</dbReference>
<dbReference type="InterPro" id="IPR002528">
    <property type="entry name" value="MATE_fam"/>
</dbReference>
<sequence>MWTSTWGKAIPKGWKLYLLCNDLYPSNLSHSMPGLDIHGQAISASRPRPSNCSGGSQILGLGNSGAALAIGFSYWFNVILHGFYMRYSSSCEKTRVLSLKDVFLSVKEFLRFGIPSAVMICLEWRSFEILVLLSGLLPNSKFETSVLSVCYDLFTSTSVHFYLPYGISAVASTRVSKELGAENPQAAQIASFVVMVLTLAESVNAAIILFCCLYVLGYAYTNEKDVITNVTKMVPILCLSIVMDSLHAVLAAQIPTIMKENIYLEFQRLFYVVSFAIERGRPLAWNVDRIHCRRNSALFRSCFHKLEKTGNHGQ</sequence>
<evidence type="ECO:0000313" key="3">
    <source>
        <dbReference type="EMBL" id="EOY04075.1"/>
    </source>
</evidence>
<dbReference type="GO" id="GO:0022857">
    <property type="term" value="F:transmembrane transporter activity"/>
    <property type="evidence" value="ECO:0000318"/>
    <property type="project" value="GO_Central"/>
</dbReference>
<dbReference type="HOGENOM" id="CLU_886835_0_0_1"/>
<dbReference type="GO" id="GO:0016020">
    <property type="term" value="C:membrane"/>
    <property type="evidence" value="ECO:0000318"/>
    <property type="project" value="GO_Central"/>
</dbReference>
<protein>
    <submittedName>
        <fullName evidence="3">MATE efflux family protein</fullName>
    </submittedName>
</protein>
<feature type="transmembrane region" description="Helical" evidence="2">
    <location>
        <begin position="66"/>
        <end position="85"/>
    </location>
</feature>
<feature type="transmembrane region" description="Helical" evidence="2">
    <location>
        <begin position="192"/>
        <end position="221"/>
    </location>
</feature>
<dbReference type="Proteomes" id="UP000026915">
    <property type="component" value="Chromosome 4"/>
</dbReference>
<keyword evidence="2" id="KW-1133">Transmembrane helix</keyword>
<gene>
    <name evidence="3" type="ORF">TCM_019343</name>
</gene>
<dbReference type="eggNOG" id="KOG1347">
    <property type="taxonomic scope" value="Eukaryota"/>
</dbReference>
<dbReference type="InParanoid" id="A0A061EGD5"/>
<evidence type="ECO:0000256" key="1">
    <source>
        <dbReference type="ARBA" id="ARBA00010199"/>
    </source>
</evidence>